<evidence type="ECO:0000313" key="3">
    <source>
        <dbReference type="Proteomes" id="UP000187203"/>
    </source>
</evidence>
<organism evidence="2 3">
    <name type="scientific">Corchorus olitorius</name>
    <dbReference type="NCBI Taxonomy" id="93759"/>
    <lineage>
        <taxon>Eukaryota</taxon>
        <taxon>Viridiplantae</taxon>
        <taxon>Streptophyta</taxon>
        <taxon>Embryophyta</taxon>
        <taxon>Tracheophyta</taxon>
        <taxon>Spermatophyta</taxon>
        <taxon>Magnoliopsida</taxon>
        <taxon>eudicotyledons</taxon>
        <taxon>Gunneridae</taxon>
        <taxon>Pentapetalae</taxon>
        <taxon>rosids</taxon>
        <taxon>malvids</taxon>
        <taxon>Malvales</taxon>
        <taxon>Malvaceae</taxon>
        <taxon>Grewioideae</taxon>
        <taxon>Apeibeae</taxon>
        <taxon>Corchorus</taxon>
    </lineage>
</organism>
<name>A0A1R3KWQ7_9ROSI</name>
<comment type="caution">
    <text evidence="2">The sequence shown here is derived from an EMBL/GenBank/DDBJ whole genome shotgun (WGS) entry which is preliminary data.</text>
</comment>
<dbReference type="GO" id="GO:0034220">
    <property type="term" value="P:monoatomic ion transmembrane transport"/>
    <property type="evidence" value="ECO:0007669"/>
    <property type="project" value="UniProtKB-KW"/>
</dbReference>
<sequence length="64" mass="6975">MSAIEGNLRALQTDGGRSGVYNSITLKPGDFYGEELLTWALRLTSSPNVPTSTRTFRAIDAEDL</sequence>
<dbReference type="Gene3D" id="2.60.120.10">
    <property type="entry name" value="Jelly Rolls"/>
    <property type="match status" value="1"/>
</dbReference>
<dbReference type="STRING" id="93759.A0A1R3KWQ7"/>
<dbReference type="PANTHER" id="PTHR45651:SF9">
    <property type="entry name" value="CYCLIC NUCLEOTIDE-GATED ION CHANNEL 14-RELATED"/>
    <property type="match status" value="1"/>
</dbReference>
<dbReference type="InterPro" id="IPR014710">
    <property type="entry name" value="RmlC-like_jellyroll"/>
</dbReference>
<dbReference type="OrthoDB" id="421226at2759"/>
<dbReference type="AlphaFoldDB" id="A0A1R3KWQ7"/>
<dbReference type="EMBL" id="AWUE01010598">
    <property type="protein sequence ID" value="OMP11525.1"/>
    <property type="molecule type" value="Genomic_DNA"/>
</dbReference>
<keyword evidence="1" id="KW-0406">Ion transport</keyword>
<protein>
    <submittedName>
        <fullName evidence="2">RmlC-like jelly roll</fullName>
    </submittedName>
</protein>
<keyword evidence="3" id="KW-1185">Reference proteome</keyword>
<proteinExistence type="predicted"/>
<keyword evidence="1" id="KW-0407">Ion channel</keyword>
<gene>
    <name evidence="2" type="ORF">COLO4_03770</name>
</gene>
<keyword evidence="1" id="KW-0813">Transport</keyword>
<evidence type="ECO:0000256" key="1">
    <source>
        <dbReference type="ARBA" id="ARBA00023303"/>
    </source>
</evidence>
<dbReference type="GO" id="GO:0030552">
    <property type="term" value="F:cAMP binding"/>
    <property type="evidence" value="ECO:0007669"/>
    <property type="project" value="UniProtKB-KW"/>
</dbReference>
<reference evidence="3" key="1">
    <citation type="submission" date="2013-09" db="EMBL/GenBank/DDBJ databases">
        <title>Corchorus olitorius genome sequencing.</title>
        <authorList>
            <person name="Alam M."/>
            <person name="Haque M.S."/>
            <person name="Islam M.S."/>
            <person name="Emdad E.M."/>
            <person name="Islam M.M."/>
            <person name="Ahmed B."/>
            <person name="Halim A."/>
            <person name="Hossen Q.M.M."/>
            <person name="Hossain M.Z."/>
            <person name="Ahmed R."/>
            <person name="Khan M.M."/>
            <person name="Islam R."/>
            <person name="Rashid M.M."/>
            <person name="Khan S.A."/>
            <person name="Rahman M.S."/>
            <person name="Alam M."/>
            <person name="Yahiya A.S."/>
            <person name="Khan M.S."/>
            <person name="Azam M.S."/>
            <person name="Haque T."/>
            <person name="Lashkar M.Z.H."/>
            <person name="Akhand A.I."/>
            <person name="Morshed G."/>
            <person name="Roy S."/>
            <person name="Uddin K.S."/>
            <person name="Rabeya T."/>
            <person name="Hossain A.S."/>
            <person name="Chowdhury A."/>
            <person name="Snigdha A.R."/>
            <person name="Mortoza M.S."/>
            <person name="Matin S.A."/>
            <person name="Hoque S.M.E."/>
            <person name="Islam M.K."/>
            <person name="Roy D.K."/>
            <person name="Haider R."/>
            <person name="Moosa M.M."/>
            <person name="Elias S.M."/>
            <person name="Hasan A.M."/>
            <person name="Jahan S."/>
            <person name="Shafiuddin M."/>
            <person name="Mahmood N."/>
            <person name="Shommy N.S."/>
        </authorList>
    </citation>
    <scope>NUCLEOTIDE SEQUENCE [LARGE SCALE GENOMIC DNA]</scope>
    <source>
        <strain evidence="3">cv. O-4</strain>
    </source>
</reference>
<dbReference type="Proteomes" id="UP000187203">
    <property type="component" value="Unassembled WGS sequence"/>
</dbReference>
<dbReference type="GO" id="GO:0016020">
    <property type="term" value="C:membrane"/>
    <property type="evidence" value="ECO:0007669"/>
    <property type="project" value="UniProtKB-SubCell"/>
</dbReference>
<accession>A0A1R3KWQ7</accession>
<evidence type="ECO:0000313" key="2">
    <source>
        <dbReference type="EMBL" id="OMP11525.1"/>
    </source>
</evidence>
<dbReference type="PANTHER" id="PTHR45651">
    <property type="entry name" value="CYCLIC NUCLEOTIDE-GATED ION CHANNEL 15-RELATED-RELATED"/>
    <property type="match status" value="1"/>
</dbReference>